<gene>
    <name evidence="1" type="ORF">ACI1P1_13910</name>
</gene>
<keyword evidence="2" id="KW-1185">Reference proteome</keyword>
<keyword evidence="1" id="KW-0378">Hydrolase</keyword>
<dbReference type="EMBL" id="JBJURJ010000008">
    <property type="protein sequence ID" value="MFM9329384.1"/>
    <property type="molecule type" value="Genomic_DNA"/>
</dbReference>
<accession>A0ACC7P197</accession>
<dbReference type="EC" id="3.4.-.-" evidence="1"/>
<name>A0ACC7P197_9BACL</name>
<protein>
    <submittedName>
        <fullName evidence="1">Alpha/beta hydrolase family protein</fullName>
        <ecNumber evidence="1">3.4.-.-</ecNumber>
    </submittedName>
</protein>
<evidence type="ECO:0000313" key="1">
    <source>
        <dbReference type="EMBL" id="MFM9329384.1"/>
    </source>
</evidence>
<reference evidence="1" key="1">
    <citation type="submission" date="2024-12" db="EMBL/GenBank/DDBJ databases">
        <authorList>
            <person name="Wu N."/>
        </authorList>
    </citation>
    <scope>NUCLEOTIDE SEQUENCE</scope>
    <source>
        <strain evidence="1">P15</strain>
    </source>
</reference>
<sequence>MPYFTSFQLTPAADRIIRADWYRPSGAASRGTVLVAHGYKGFKNYGMFPRIGELLSVDYDVIVFNFSHNGVGEELTEFTELEKFARNTCSLEQEDLLALVEAVRGGVLPADDGSQPEAGRLFLLGHSKGGGGVLLFGLDHAELVDGIISWNGIASFDLYSEEEKRMMREEGRAFTVNARTKQQMPLDLVILEDLEANAERFDLVGRIGSLRVPAVLIQGERDGKHLLAGSARLKEAQPELEWLMVPGGDHRFNTVHPYEGDTEAFLEAIRLTRQWLEGHSR</sequence>
<dbReference type="Proteomes" id="UP001631969">
    <property type="component" value="Unassembled WGS sequence"/>
</dbReference>
<comment type="caution">
    <text evidence="1">The sequence shown here is derived from an EMBL/GenBank/DDBJ whole genome shotgun (WGS) entry which is preliminary data.</text>
</comment>
<evidence type="ECO:0000313" key="2">
    <source>
        <dbReference type="Proteomes" id="UP001631969"/>
    </source>
</evidence>
<organism evidence="1 2">
    <name type="scientific">Paenibacillus mesotrionivorans</name>
    <dbReference type="NCBI Taxonomy" id="3160968"/>
    <lineage>
        <taxon>Bacteria</taxon>
        <taxon>Bacillati</taxon>
        <taxon>Bacillota</taxon>
        <taxon>Bacilli</taxon>
        <taxon>Bacillales</taxon>
        <taxon>Paenibacillaceae</taxon>
        <taxon>Paenibacillus</taxon>
    </lineage>
</organism>
<proteinExistence type="predicted"/>